<comment type="caution">
    <text evidence="1">The sequence shown here is derived from an EMBL/GenBank/DDBJ whole genome shotgun (WGS) entry which is preliminary data.</text>
</comment>
<dbReference type="Proteomes" id="UP000193986">
    <property type="component" value="Unassembled WGS sequence"/>
</dbReference>
<protein>
    <submittedName>
        <fullName evidence="1">Uncharacterized protein</fullName>
    </submittedName>
</protein>
<accession>A0A1Y2BCI4</accession>
<reference evidence="1 2" key="1">
    <citation type="submission" date="2016-07" db="EMBL/GenBank/DDBJ databases">
        <title>Pervasive Adenine N6-methylation of Active Genes in Fungi.</title>
        <authorList>
            <consortium name="DOE Joint Genome Institute"/>
            <person name="Mondo S.J."/>
            <person name="Dannebaum R.O."/>
            <person name="Kuo R.C."/>
            <person name="Labutti K."/>
            <person name="Haridas S."/>
            <person name="Kuo A."/>
            <person name="Salamov A."/>
            <person name="Ahrendt S.R."/>
            <person name="Lipzen A."/>
            <person name="Sullivan W."/>
            <person name="Andreopoulos W.B."/>
            <person name="Clum A."/>
            <person name="Lindquist E."/>
            <person name="Daum C."/>
            <person name="Ramamoorthy G.K."/>
            <person name="Gryganskyi A."/>
            <person name="Culley D."/>
            <person name="Magnuson J.K."/>
            <person name="James T.Y."/>
            <person name="O'Malley M.A."/>
            <person name="Stajich J.E."/>
            <person name="Spatafora J.W."/>
            <person name="Visel A."/>
            <person name="Grigoriev I.V."/>
        </authorList>
    </citation>
    <scope>NUCLEOTIDE SEQUENCE [LARGE SCALE GENOMIC DNA]</scope>
    <source>
        <strain evidence="1 2">68-887.2</strain>
    </source>
</reference>
<sequence length="236" mass="26017">MDFPQTKSKWSTVSLRTTSSSSLALYSLPCYPTSPWTVTDRVSILTLSRLSVLSRPALNLVFLTGHFADTRSHPDLPSKPKTARSPWKHTKTFQIPPLNGSKRLRKVPYLQLTGCRLTCSRDVQQPVNGSIFPWSYSRGAPRCLTMNRALGLLSKSIPTFHLPTSGAFRDLTVGGAFGTLVIPGAFHRLTMTRVFGRMTLTGTLHRPLTCIIVFGRLLLTVTAGCTMKRSPVDSSP</sequence>
<dbReference type="EMBL" id="MCFC01000009">
    <property type="protein sequence ID" value="ORY32533.1"/>
    <property type="molecule type" value="Genomic_DNA"/>
</dbReference>
<gene>
    <name evidence="1" type="ORF">BCR39DRAFT_522689</name>
</gene>
<organism evidence="1 2">
    <name type="scientific">Naematelia encephala</name>
    <dbReference type="NCBI Taxonomy" id="71784"/>
    <lineage>
        <taxon>Eukaryota</taxon>
        <taxon>Fungi</taxon>
        <taxon>Dikarya</taxon>
        <taxon>Basidiomycota</taxon>
        <taxon>Agaricomycotina</taxon>
        <taxon>Tremellomycetes</taxon>
        <taxon>Tremellales</taxon>
        <taxon>Naemateliaceae</taxon>
        <taxon>Naematelia</taxon>
    </lineage>
</organism>
<dbReference type="InParanoid" id="A0A1Y2BCI4"/>
<evidence type="ECO:0000313" key="2">
    <source>
        <dbReference type="Proteomes" id="UP000193986"/>
    </source>
</evidence>
<keyword evidence="2" id="KW-1185">Reference proteome</keyword>
<evidence type="ECO:0000313" key="1">
    <source>
        <dbReference type="EMBL" id="ORY32533.1"/>
    </source>
</evidence>
<dbReference type="AlphaFoldDB" id="A0A1Y2BCI4"/>
<proteinExistence type="predicted"/>
<name>A0A1Y2BCI4_9TREE</name>